<reference evidence="3 4" key="1">
    <citation type="submission" date="2020-10" db="EMBL/GenBank/DDBJ databases">
        <title>The Coptis chinensis genome and diversification of protoberbering-type alkaloids.</title>
        <authorList>
            <person name="Wang B."/>
            <person name="Shu S."/>
            <person name="Song C."/>
            <person name="Liu Y."/>
        </authorList>
    </citation>
    <scope>NUCLEOTIDE SEQUENCE [LARGE SCALE GENOMIC DNA]</scope>
    <source>
        <strain evidence="3">HL-2020</strain>
        <tissue evidence="3">Leaf</tissue>
    </source>
</reference>
<comment type="caution">
    <text evidence="3">The sequence shown here is derived from an EMBL/GenBank/DDBJ whole genome shotgun (WGS) entry which is preliminary data.</text>
</comment>
<protein>
    <recommendedName>
        <fullName evidence="1">Protein FAR1-RELATED SEQUENCE</fullName>
    </recommendedName>
</protein>
<evidence type="ECO:0000313" key="4">
    <source>
        <dbReference type="Proteomes" id="UP000631114"/>
    </source>
</evidence>
<comment type="subcellular location">
    <subcellularLocation>
        <location evidence="1">Nucleus</location>
    </subcellularLocation>
</comment>
<dbReference type="GO" id="GO:0006355">
    <property type="term" value="P:regulation of DNA-templated transcription"/>
    <property type="evidence" value="ECO:0007669"/>
    <property type="project" value="UniProtKB-UniRule"/>
</dbReference>
<evidence type="ECO:0000256" key="2">
    <source>
        <dbReference type="SAM" id="MobiDB-lite"/>
    </source>
</evidence>
<dbReference type="AlphaFoldDB" id="A0A835ICV7"/>
<evidence type="ECO:0000256" key="1">
    <source>
        <dbReference type="RuleBase" id="RU367018"/>
    </source>
</evidence>
<name>A0A835ICV7_9MAGN</name>
<dbReference type="Proteomes" id="UP000631114">
    <property type="component" value="Unassembled WGS sequence"/>
</dbReference>
<keyword evidence="1" id="KW-0863">Zinc-finger</keyword>
<dbReference type="InterPro" id="IPR031052">
    <property type="entry name" value="FHY3/FAR1"/>
</dbReference>
<proteinExistence type="inferred from homology"/>
<comment type="function">
    <text evidence="1">Putative transcription activator involved in regulating light control of development.</text>
</comment>
<keyword evidence="1" id="KW-0539">Nucleus</keyword>
<gene>
    <name evidence="3" type="ORF">IFM89_022478</name>
</gene>
<dbReference type="EMBL" id="JADFTS010000003">
    <property type="protein sequence ID" value="KAF9615216.1"/>
    <property type="molecule type" value="Genomic_DNA"/>
</dbReference>
<feature type="compositionally biased region" description="Basic and acidic residues" evidence="2">
    <location>
        <begin position="269"/>
        <end position="281"/>
    </location>
</feature>
<dbReference type="GO" id="GO:0005634">
    <property type="term" value="C:nucleus"/>
    <property type="evidence" value="ECO:0007669"/>
    <property type="project" value="UniProtKB-SubCell"/>
</dbReference>
<dbReference type="GO" id="GO:0008270">
    <property type="term" value="F:zinc ion binding"/>
    <property type="evidence" value="ECO:0007669"/>
    <property type="project" value="UniProtKB-UniRule"/>
</dbReference>
<dbReference type="OrthoDB" id="1436478at2759"/>
<dbReference type="PANTHER" id="PTHR31669:SF179">
    <property type="entry name" value="PROTEIN FAR1-RELATED SEQUENCE 5"/>
    <property type="match status" value="1"/>
</dbReference>
<keyword evidence="1" id="KW-0862">Zinc</keyword>
<comment type="similarity">
    <text evidence="1">Belongs to the FHY3/FAR1 family.</text>
</comment>
<keyword evidence="4" id="KW-1185">Reference proteome</keyword>
<keyword evidence="1" id="KW-0479">Metal-binding</keyword>
<dbReference type="PANTHER" id="PTHR31669">
    <property type="entry name" value="PROTEIN FAR1-RELATED SEQUENCE 10-RELATED"/>
    <property type="match status" value="1"/>
</dbReference>
<organism evidence="3 4">
    <name type="scientific">Coptis chinensis</name>
    <dbReference type="NCBI Taxonomy" id="261450"/>
    <lineage>
        <taxon>Eukaryota</taxon>
        <taxon>Viridiplantae</taxon>
        <taxon>Streptophyta</taxon>
        <taxon>Embryophyta</taxon>
        <taxon>Tracheophyta</taxon>
        <taxon>Spermatophyta</taxon>
        <taxon>Magnoliopsida</taxon>
        <taxon>Ranunculales</taxon>
        <taxon>Ranunculaceae</taxon>
        <taxon>Coptidoideae</taxon>
        <taxon>Coptis</taxon>
    </lineage>
</organism>
<accession>A0A835ICV7</accession>
<feature type="non-terminal residue" evidence="3">
    <location>
        <position position="1"/>
    </location>
</feature>
<sequence>IYEDDNYNCEYFDEAKDGVAENNINGSQTVEIEEGDYEDKADKLCPCAGMEFDSPDEAYNYYNNYARRIGFSVRRKQQKFTQDKYLQGFKISYMKVFRIVKEKLRTLGQGPHFMCGDWAMKTLSERHVLKVFVVMDVLHLPHQYILKRWTRDAKSESVISKEGWEIVANCHRANTNIFSSLCFEVVNIATKGATSIEVYKVAMSGFHQVLKEVESTMKNMRISSLNHIESGLNDSQKCLKSCMDKAKPLVDPPILNHKGRPKKIPSWQDKNKKSSKPDAKS</sequence>
<feature type="region of interest" description="Disordered" evidence="2">
    <location>
        <begin position="249"/>
        <end position="281"/>
    </location>
</feature>
<evidence type="ECO:0000313" key="3">
    <source>
        <dbReference type="EMBL" id="KAF9615216.1"/>
    </source>
</evidence>